<keyword evidence="5" id="KW-1185">Reference proteome</keyword>
<evidence type="ECO:0000313" key="5">
    <source>
        <dbReference type="Proteomes" id="UP001139344"/>
    </source>
</evidence>
<feature type="signal peptide" evidence="3">
    <location>
        <begin position="1"/>
        <end position="20"/>
    </location>
</feature>
<reference evidence="4" key="1">
    <citation type="submission" date="2021-12" db="EMBL/GenBank/DDBJ databases">
        <title>Description of Gramella crocea sp. nov., a new bacterium isolated from activated sludge.</title>
        <authorList>
            <person name="Zhang X."/>
        </authorList>
    </citation>
    <scope>NUCLEOTIDE SEQUENCE</scope>
    <source>
        <strain evidence="4">YB25</strain>
    </source>
</reference>
<proteinExistence type="predicted"/>
<dbReference type="PROSITE" id="PS51257">
    <property type="entry name" value="PROKAR_LIPOPROTEIN"/>
    <property type="match status" value="1"/>
</dbReference>
<comment type="caution">
    <text evidence="4">The sequence shown here is derived from an EMBL/GenBank/DDBJ whole genome shotgun (WGS) entry which is preliminary data.</text>
</comment>
<name>A0A9X2A534_9FLAO</name>
<dbReference type="EMBL" id="JAJSON010000013">
    <property type="protein sequence ID" value="MCG9970890.1"/>
    <property type="molecule type" value="Genomic_DNA"/>
</dbReference>
<dbReference type="PANTHER" id="PTHR45632">
    <property type="entry name" value="LD33804P"/>
    <property type="match status" value="1"/>
</dbReference>
<evidence type="ECO:0000256" key="2">
    <source>
        <dbReference type="ARBA" id="ARBA00022737"/>
    </source>
</evidence>
<evidence type="ECO:0000256" key="1">
    <source>
        <dbReference type="ARBA" id="ARBA00022441"/>
    </source>
</evidence>
<gene>
    <name evidence="4" type="ORF">LU635_04505</name>
</gene>
<dbReference type="AlphaFoldDB" id="A0A9X2A534"/>
<dbReference type="Gene3D" id="2.120.10.80">
    <property type="entry name" value="Kelch-type beta propeller"/>
    <property type="match status" value="2"/>
</dbReference>
<dbReference type="InterPro" id="IPR015915">
    <property type="entry name" value="Kelch-typ_b-propeller"/>
</dbReference>
<protein>
    <submittedName>
        <fullName evidence="4">Galactose oxidase</fullName>
    </submittedName>
</protein>
<dbReference type="Proteomes" id="UP001139344">
    <property type="component" value="Unassembled WGS sequence"/>
</dbReference>
<dbReference type="PANTHER" id="PTHR45632:SF3">
    <property type="entry name" value="KELCH-LIKE PROTEIN 32"/>
    <property type="match status" value="1"/>
</dbReference>
<evidence type="ECO:0000313" key="4">
    <source>
        <dbReference type="EMBL" id="MCG9970890.1"/>
    </source>
</evidence>
<sequence length="324" mass="36753">MKIVFTVLLLSILSISCSNDDDDFERGNWIRRSVFDGIPRTNAVSFTIGSKGYMGTGYDGDDYLRDFWEYDIDGNFWVQKADFPGTPRSAGVAFAIGDKGYLGTGYDGDNELSDFWEYDTNTNSWSRKADYAGGVRREAIGFGVTNHGYIGTGYDGDNDRKDFYKYDPVDDQWEELVGFGGEKRRSGTSFTIDGLVYIGTGESNGIYKDDFWMFNPETEIFTKKEDLDEDDDYNIIRSRAVGFEQHGLGYIVSGYHGGALHSIWEYNPKNDDWEEITPLEGVMRQDAISFSTGDRSFVGMGRSGTIYLDDIYQLFPQQEYDDED</sequence>
<dbReference type="RefSeq" id="WP_240096647.1">
    <property type="nucleotide sequence ID" value="NZ_JAJSON010000013.1"/>
</dbReference>
<keyword evidence="2" id="KW-0677">Repeat</keyword>
<evidence type="ECO:0000256" key="3">
    <source>
        <dbReference type="SAM" id="SignalP"/>
    </source>
</evidence>
<accession>A0A9X2A534</accession>
<feature type="chain" id="PRO_5040868400" evidence="3">
    <location>
        <begin position="21"/>
        <end position="324"/>
    </location>
</feature>
<organism evidence="4 5">
    <name type="scientific">Christiangramia crocea</name>
    <dbReference type="NCBI Taxonomy" id="2904124"/>
    <lineage>
        <taxon>Bacteria</taxon>
        <taxon>Pseudomonadati</taxon>
        <taxon>Bacteroidota</taxon>
        <taxon>Flavobacteriia</taxon>
        <taxon>Flavobacteriales</taxon>
        <taxon>Flavobacteriaceae</taxon>
        <taxon>Christiangramia</taxon>
    </lineage>
</organism>
<keyword evidence="1" id="KW-0880">Kelch repeat</keyword>
<dbReference type="SUPFAM" id="SSF117281">
    <property type="entry name" value="Kelch motif"/>
    <property type="match status" value="1"/>
</dbReference>
<keyword evidence="3" id="KW-0732">Signal</keyword>